<dbReference type="Gene3D" id="2.102.10.10">
    <property type="entry name" value="Rieske [2Fe-2S] iron-sulphur domain"/>
    <property type="match status" value="1"/>
</dbReference>
<dbReference type="PANTHER" id="PTHR43756:SF1">
    <property type="entry name" value="3-PHENYLPROPIONATE_CINNAMIC ACID DIOXYGENASE SUBUNIT ALPHA"/>
    <property type="match status" value="1"/>
</dbReference>
<dbReference type="SUPFAM" id="SSF50022">
    <property type="entry name" value="ISP domain"/>
    <property type="match status" value="1"/>
</dbReference>
<organism evidence="11 12">
    <name type="scientific">Psychromarinibacter halotolerans</name>
    <dbReference type="NCBI Taxonomy" id="1775175"/>
    <lineage>
        <taxon>Bacteria</taxon>
        <taxon>Pseudomonadati</taxon>
        <taxon>Pseudomonadota</taxon>
        <taxon>Alphaproteobacteria</taxon>
        <taxon>Rhodobacterales</taxon>
        <taxon>Paracoccaceae</taxon>
        <taxon>Psychromarinibacter</taxon>
    </lineage>
</organism>
<evidence type="ECO:0000256" key="9">
    <source>
        <dbReference type="ARBA" id="ARBA00023027"/>
    </source>
</evidence>
<evidence type="ECO:0000313" key="12">
    <source>
        <dbReference type="Proteomes" id="UP001595632"/>
    </source>
</evidence>
<evidence type="ECO:0000256" key="6">
    <source>
        <dbReference type="ARBA" id="ARBA00023002"/>
    </source>
</evidence>
<sequence length="459" mass="52607">MTHALDTTGKTDLEEGVVDRDIFVRDDIYRQEIEKLFTRAWLFVGHESQIPNPGDFFTSRMGEESVILVRDKTGVIHVFLNSCRHRGMKVCRYDQGNTSLFTCPYHAWTYATDGKVRGIPQYQELYAGVLDREKWSLIEVPRMVNYKGTIWASWDEKAPDFETYLGDARIHLDQALDCRDGRPGGSEVIGVHKWVFPSNWKLAAENFLGDSYHNPSHRSVDLIGIGPSARTGVKGRRDNELEMARHVWISFAAGHGVHSAVQAAGAEYVAQFANDPEIEEYFRHCHNERNARLGDNARLLPFTGTIFPNTSYHGRQPRNLCVWHPHGTTETEGWRFFLVDADAPTKVKDFLRHFYMRYSGPAGMTEQDDMENWLYATKASVGTIARRYPFNYQLARNQAELDPEVNGLTVRGRVTTKMTEHMARGYYRRWRAYLDGAGWDELLGQNDSRFARRAPEAAE</sequence>
<dbReference type="InterPro" id="IPR015881">
    <property type="entry name" value="ARHD_Rieske_2Fe_2S"/>
</dbReference>
<evidence type="ECO:0000256" key="3">
    <source>
        <dbReference type="ARBA" id="ARBA00022723"/>
    </source>
</evidence>
<dbReference type="InterPro" id="IPR001663">
    <property type="entry name" value="Rng_hydr_dOase-A"/>
</dbReference>
<keyword evidence="9" id="KW-0520">NAD</keyword>
<evidence type="ECO:0000256" key="4">
    <source>
        <dbReference type="ARBA" id="ARBA00022797"/>
    </source>
</evidence>
<evidence type="ECO:0000313" key="11">
    <source>
        <dbReference type="EMBL" id="MFC3141178.1"/>
    </source>
</evidence>
<keyword evidence="6" id="KW-0560">Oxidoreductase</keyword>
<keyword evidence="5 11" id="KW-0223">Dioxygenase</keyword>
<dbReference type="PRINTS" id="PR00090">
    <property type="entry name" value="RNGDIOXGNASE"/>
</dbReference>
<dbReference type="InterPro" id="IPR015879">
    <property type="entry name" value="Ring_hydroxy_dOase_asu_C_dom"/>
</dbReference>
<dbReference type="GO" id="GO:0051213">
    <property type="term" value="F:dioxygenase activity"/>
    <property type="evidence" value="ECO:0007669"/>
    <property type="project" value="UniProtKB-KW"/>
</dbReference>
<name>A0ABV7GKL5_9RHOB</name>
<dbReference type="InterPro" id="IPR036922">
    <property type="entry name" value="Rieske_2Fe-2S_sf"/>
</dbReference>
<comment type="similarity">
    <text evidence="1">Belongs to the bacterial ring-hydroxylating dioxygenase alpha subunit family.</text>
</comment>
<dbReference type="Pfam" id="PF00848">
    <property type="entry name" value="Ring_hydroxyl_A"/>
    <property type="match status" value="1"/>
</dbReference>
<dbReference type="PANTHER" id="PTHR43756">
    <property type="entry name" value="CHOLINE MONOOXYGENASE, CHLOROPLASTIC"/>
    <property type="match status" value="1"/>
</dbReference>
<keyword evidence="7" id="KW-0408">Iron</keyword>
<keyword evidence="2" id="KW-0001">2Fe-2S</keyword>
<dbReference type="Pfam" id="PF00355">
    <property type="entry name" value="Rieske"/>
    <property type="match status" value="1"/>
</dbReference>
<evidence type="ECO:0000256" key="1">
    <source>
        <dbReference type="ARBA" id="ARBA00008751"/>
    </source>
</evidence>
<evidence type="ECO:0000256" key="7">
    <source>
        <dbReference type="ARBA" id="ARBA00023004"/>
    </source>
</evidence>
<dbReference type="PROSITE" id="PS51296">
    <property type="entry name" value="RIESKE"/>
    <property type="match status" value="1"/>
</dbReference>
<comment type="caution">
    <text evidence="11">The sequence shown here is derived from an EMBL/GenBank/DDBJ whole genome shotgun (WGS) entry which is preliminary data.</text>
</comment>
<dbReference type="PROSITE" id="PS00570">
    <property type="entry name" value="RING_HYDROXYL_ALPHA"/>
    <property type="match status" value="1"/>
</dbReference>
<evidence type="ECO:0000259" key="10">
    <source>
        <dbReference type="PROSITE" id="PS51296"/>
    </source>
</evidence>
<dbReference type="InterPro" id="IPR043266">
    <property type="entry name" value="RHO_NdoB-like_C"/>
</dbReference>
<evidence type="ECO:0000256" key="8">
    <source>
        <dbReference type="ARBA" id="ARBA00023014"/>
    </source>
</evidence>
<dbReference type="Gene3D" id="3.90.380.10">
    <property type="entry name" value="Naphthalene 1,2-dioxygenase Alpha Subunit, Chain A, domain 1"/>
    <property type="match status" value="1"/>
</dbReference>
<evidence type="ECO:0000256" key="2">
    <source>
        <dbReference type="ARBA" id="ARBA00022714"/>
    </source>
</evidence>
<accession>A0ABV7GKL5</accession>
<dbReference type="InterPro" id="IPR017941">
    <property type="entry name" value="Rieske_2Fe-2S"/>
</dbReference>
<protein>
    <submittedName>
        <fullName evidence="11">Aromatic ring-hydroxylating dioxygenase subunit alpha</fullName>
    </submittedName>
</protein>
<evidence type="ECO:0000256" key="5">
    <source>
        <dbReference type="ARBA" id="ARBA00022964"/>
    </source>
</evidence>
<dbReference type="EMBL" id="JBHRTB010000003">
    <property type="protein sequence ID" value="MFC3141178.1"/>
    <property type="molecule type" value="Genomic_DNA"/>
</dbReference>
<dbReference type="Proteomes" id="UP001595632">
    <property type="component" value="Unassembled WGS sequence"/>
</dbReference>
<keyword evidence="8" id="KW-0411">Iron-sulfur</keyword>
<dbReference type="CDD" id="cd08881">
    <property type="entry name" value="RHO_alpha_C_NDO-like"/>
    <property type="match status" value="1"/>
</dbReference>
<feature type="domain" description="Rieske" evidence="10">
    <location>
        <begin position="41"/>
        <end position="125"/>
    </location>
</feature>
<dbReference type="SUPFAM" id="SSF55961">
    <property type="entry name" value="Bet v1-like"/>
    <property type="match status" value="1"/>
</dbReference>
<gene>
    <name evidence="11" type="ORF">ACFOGP_00550</name>
</gene>
<keyword evidence="12" id="KW-1185">Reference proteome</keyword>
<dbReference type="RefSeq" id="WP_275635200.1">
    <property type="nucleotide sequence ID" value="NZ_JARGYD010000023.1"/>
</dbReference>
<proteinExistence type="inferred from homology"/>
<reference evidence="12" key="1">
    <citation type="journal article" date="2019" name="Int. J. Syst. Evol. Microbiol.">
        <title>The Global Catalogue of Microorganisms (GCM) 10K type strain sequencing project: providing services to taxonomists for standard genome sequencing and annotation.</title>
        <authorList>
            <consortium name="The Broad Institute Genomics Platform"/>
            <consortium name="The Broad Institute Genome Sequencing Center for Infectious Disease"/>
            <person name="Wu L."/>
            <person name="Ma J."/>
        </authorList>
    </citation>
    <scope>NUCLEOTIDE SEQUENCE [LARGE SCALE GENOMIC DNA]</scope>
    <source>
        <strain evidence="12">KCTC 52366</strain>
    </source>
</reference>
<keyword evidence="3" id="KW-0479">Metal-binding</keyword>
<keyword evidence="4" id="KW-0058">Aromatic hydrocarbons catabolism</keyword>